<dbReference type="Gene3D" id="1.10.10.10">
    <property type="entry name" value="Winged helix-like DNA-binding domain superfamily/Winged helix DNA-binding domain"/>
    <property type="match status" value="1"/>
</dbReference>
<dbReference type="EMBL" id="PGEZ01000002">
    <property type="protein sequence ID" value="PJJ54380.1"/>
    <property type="molecule type" value="Genomic_DNA"/>
</dbReference>
<sequence>MGRTETGERIASAPRLDPGDLTLLRLLSTGTSWPAIGEQLHVSERTAHRQARDICDRIGVRRPIEAVVWAIREQLI</sequence>
<dbReference type="GO" id="GO:0003677">
    <property type="term" value="F:DNA binding"/>
    <property type="evidence" value="ECO:0007669"/>
    <property type="project" value="InterPro"/>
</dbReference>
<comment type="caution">
    <text evidence="2">The sequence shown here is derived from an EMBL/GenBank/DDBJ whole genome shotgun (WGS) entry which is preliminary data.</text>
</comment>
<dbReference type="Proteomes" id="UP000230842">
    <property type="component" value="Unassembled WGS sequence"/>
</dbReference>
<accession>A0A2M9B8V3</accession>
<protein>
    <submittedName>
        <fullName evidence="2">Regulatory LuxR family protein</fullName>
    </submittedName>
</protein>
<evidence type="ECO:0000313" key="3">
    <source>
        <dbReference type="Proteomes" id="UP000230842"/>
    </source>
</evidence>
<gene>
    <name evidence="2" type="ORF">CLV56_3889</name>
</gene>
<feature type="domain" description="HTH luxR-type" evidence="1">
    <location>
        <begin position="13"/>
        <end position="70"/>
    </location>
</feature>
<evidence type="ECO:0000259" key="1">
    <source>
        <dbReference type="SMART" id="SM00421"/>
    </source>
</evidence>
<organism evidence="2 3">
    <name type="scientific">Mumia flava</name>
    <dbReference type="NCBI Taxonomy" id="1348852"/>
    <lineage>
        <taxon>Bacteria</taxon>
        <taxon>Bacillati</taxon>
        <taxon>Actinomycetota</taxon>
        <taxon>Actinomycetes</taxon>
        <taxon>Propionibacteriales</taxon>
        <taxon>Nocardioidaceae</taxon>
        <taxon>Mumia</taxon>
    </lineage>
</organism>
<dbReference type="SUPFAM" id="SSF46894">
    <property type="entry name" value="C-terminal effector domain of the bipartite response regulators"/>
    <property type="match status" value="1"/>
</dbReference>
<dbReference type="AlphaFoldDB" id="A0A2M9B8V3"/>
<proteinExistence type="predicted"/>
<evidence type="ECO:0000313" key="2">
    <source>
        <dbReference type="EMBL" id="PJJ54380.1"/>
    </source>
</evidence>
<dbReference type="GO" id="GO:0006355">
    <property type="term" value="P:regulation of DNA-templated transcription"/>
    <property type="evidence" value="ECO:0007669"/>
    <property type="project" value="InterPro"/>
</dbReference>
<dbReference type="InterPro" id="IPR000792">
    <property type="entry name" value="Tscrpt_reg_LuxR_C"/>
</dbReference>
<dbReference type="SMART" id="SM00421">
    <property type="entry name" value="HTH_LUXR"/>
    <property type="match status" value="1"/>
</dbReference>
<dbReference type="InterPro" id="IPR036388">
    <property type="entry name" value="WH-like_DNA-bd_sf"/>
</dbReference>
<dbReference type="OrthoDB" id="3698411at2"/>
<reference evidence="2 3" key="1">
    <citation type="submission" date="2017-11" db="EMBL/GenBank/DDBJ databases">
        <title>Genomic Encyclopedia of Archaeal and Bacterial Type Strains, Phase II (KMG-II): From Individual Species to Whole Genera.</title>
        <authorList>
            <person name="Goeker M."/>
        </authorList>
    </citation>
    <scope>NUCLEOTIDE SEQUENCE [LARGE SCALE GENOMIC DNA]</scope>
    <source>
        <strain evidence="2 3">DSM 27763</strain>
    </source>
</reference>
<keyword evidence="3" id="KW-1185">Reference proteome</keyword>
<name>A0A2M9B8V3_9ACTN</name>
<dbReference type="InterPro" id="IPR016032">
    <property type="entry name" value="Sig_transdc_resp-reg_C-effctor"/>
</dbReference>
<dbReference type="RefSeq" id="WP_100415469.1">
    <property type="nucleotide sequence ID" value="NZ_PGEZ01000002.1"/>
</dbReference>